<comment type="caution">
    <text evidence="1">The sequence shown here is derived from an EMBL/GenBank/DDBJ whole genome shotgun (WGS) entry which is preliminary data.</text>
</comment>
<accession>A0ABV0R2H6</accession>
<protein>
    <submittedName>
        <fullName evidence="1">Uncharacterized protein</fullName>
    </submittedName>
</protein>
<proteinExistence type="predicted"/>
<dbReference type="EMBL" id="JAHRIN010033613">
    <property type="protein sequence ID" value="MEQ2202241.1"/>
    <property type="molecule type" value="Genomic_DNA"/>
</dbReference>
<sequence length="114" mass="12217">MDQEGAIKVERALKRVIGILLPPYSGLNAGLIVACGKEKQSITPGLRAGGLTSIAGAAAKHHSPIICDSLRNEETLGVPSASPPPCHCKHKLGFTFTQGSYRFFTSKLHISRFF</sequence>
<organism evidence="1 2">
    <name type="scientific">Xenoophorus captivus</name>
    <dbReference type="NCBI Taxonomy" id="1517983"/>
    <lineage>
        <taxon>Eukaryota</taxon>
        <taxon>Metazoa</taxon>
        <taxon>Chordata</taxon>
        <taxon>Craniata</taxon>
        <taxon>Vertebrata</taxon>
        <taxon>Euteleostomi</taxon>
        <taxon>Actinopterygii</taxon>
        <taxon>Neopterygii</taxon>
        <taxon>Teleostei</taxon>
        <taxon>Neoteleostei</taxon>
        <taxon>Acanthomorphata</taxon>
        <taxon>Ovalentaria</taxon>
        <taxon>Atherinomorphae</taxon>
        <taxon>Cyprinodontiformes</taxon>
        <taxon>Goodeidae</taxon>
        <taxon>Xenoophorus</taxon>
    </lineage>
</organism>
<name>A0ABV0R2H6_9TELE</name>
<keyword evidence="2" id="KW-1185">Reference proteome</keyword>
<evidence type="ECO:0000313" key="1">
    <source>
        <dbReference type="EMBL" id="MEQ2202241.1"/>
    </source>
</evidence>
<reference evidence="1 2" key="1">
    <citation type="submission" date="2021-06" db="EMBL/GenBank/DDBJ databases">
        <authorList>
            <person name="Palmer J.M."/>
        </authorList>
    </citation>
    <scope>NUCLEOTIDE SEQUENCE [LARGE SCALE GENOMIC DNA]</scope>
    <source>
        <strain evidence="1 2">XC_2019</strain>
        <tissue evidence="1">Muscle</tissue>
    </source>
</reference>
<gene>
    <name evidence="1" type="ORF">XENOCAPTIV_011738</name>
</gene>
<evidence type="ECO:0000313" key="2">
    <source>
        <dbReference type="Proteomes" id="UP001434883"/>
    </source>
</evidence>
<dbReference type="Proteomes" id="UP001434883">
    <property type="component" value="Unassembled WGS sequence"/>
</dbReference>